<evidence type="ECO:0000313" key="3">
    <source>
        <dbReference type="Proteomes" id="UP000032414"/>
    </source>
</evidence>
<dbReference type="EMBL" id="LN614830">
    <property type="protein sequence ID" value="CEG60320.1"/>
    <property type="molecule type" value="Genomic_DNA"/>
</dbReference>
<name>A0A098GEB3_LEGMI</name>
<proteinExistence type="predicted"/>
<dbReference type="InterPro" id="IPR049972">
    <property type="entry name" value="T4SS_AnkK"/>
</dbReference>
<organism evidence="1 3">
    <name type="scientific">Legionella micdadei</name>
    <name type="common">Tatlockia micdadei</name>
    <dbReference type="NCBI Taxonomy" id="451"/>
    <lineage>
        <taxon>Bacteria</taxon>
        <taxon>Pseudomonadati</taxon>
        <taxon>Pseudomonadota</taxon>
        <taxon>Gammaproteobacteria</taxon>
        <taxon>Legionellales</taxon>
        <taxon>Legionellaceae</taxon>
        <taxon>Legionella</taxon>
    </lineage>
</organism>
<dbReference type="AlphaFoldDB" id="A0A098GEB3"/>
<keyword evidence="4" id="KW-1185">Reference proteome</keyword>
<dbReference type="OrthoDB" id="5652348at2"/>
<dbReference type="Proteomes" id="UP000182998">
    <property type="component" value="Unassembled WGS sequence"/>
</dbReference>
<dbReference type="RefSeq" id="WP_045098753.1">
    <property type="nucleotide sequence ID" value="NZ_CP020614.1"/>
</dbReference>
<dbReference type="Proteomes" id="UP000032414">
    <property type="component" value="Chromosome I"/>
</dbReference>
<evidence type="ECO:0000313" key="4">
    <source>
        <dbReference type="Proteomes" id="UP000182998"/>
    </source>
</evidence>
<reference evidence="1" key="1">
    <citation type="submission" date="2014-09" db="EMBL/GenBank/DDBJ databases">
        <authorList>
            <person name="GOMEZ-VALERO Laura"/>
        </authorList>
    </citation>
    <scope>NUCLEOTIDE SEQUENCE</scope>
    <source>
        <strain evidence="1">ATCC33218</strain>
    </source>
</reference>
<gene>
    <name evidence="1" type="ORF">LMI_1004</name>
    <name evidence="2" type="ORF">SAMN02982997_02061</name>
</gene>
<dbReference type="EMBL" id="FMVN01000010">
    <property type="protein sequence ID" value="SCY56372.1"/>
    <property type="molecule type" value="Genomic_DNA"/>
</dbReference>
<dbReference type="NCBIfam" id="NF043026">
    <property type="entry name" value="T4SS_AnkK"/>
    <property type="match status" value="1"/>
</dbReference>
<protein>
    <submittedName>
        <fullName evidence="1">Putative Substrate of the Dot/Icm secretion system [ankyrin repeat]</fullName>
    </submittedName>
</protein>
<evidence type="ECO:0000313" key="2">
    <source>
        <dbReference type="EMBL" id="SCY56372.1"/>
    </source>
</evidence>
<reference evidence="2 4" key="3">
    <citation type="submission" date="2016-10" db="EMBL/GenBank/DDBJ databases">
        <authorList>
            <person name="Varghese N."/>
            <person name="Submissions S."/>
        </authorList>
    </citation>
    <scope>NUCLEOTIDE SEQUENCE [LARGE SCALE GENOMIC DNA]</scope>
    <source>
        <strain evidence="2 4">ATCC 33218</strain>
    </source>
</reference>
<dbReference type="KEGG" id="tmc:LMI_1004"/>
<reference evidence="3" key="2">
    <citation type="submission" date="2014-09" db="EMBL/GenBank/DDBJ databases">
        <authorList>
            <person name="Gomez-Valero L."/>
        </authorList>
    </citation>
    <scope>NUCLEOTIDE SEQUENCE [LARGE SCALE GENOMIC DNA]</scope>
    <source>
        <strain evidence="3">ATCC33218</strain>
    </source>
</reference>
<dbReference type="PATRIC" id="fig|451.8.peg.317"/>
<dbReference type="HOGENOM" id="CLU_014718_0_0_6"/>
<dbReference type="STRING" id="451.B6N58_10460"/>
<sequence length="655" mass="75878">MVFFYDYNKITLGESSHTGHIVYKHARYRDENDSLRIIFKRNKYNDPRFSHFEAGFTALASRFLRPNLTPKQFLVKNNRQQVVGVASEHVVYAIARREGLGNFVEIRKNVRPSPAESSRRYNGKYTFISRKVTKAEGIPIAFFNQYPPGFFGVLWRLRQEKKIDFDMNSLASVLTSAYSLEEDDFHKGNFGFYIVKRMGADGEQKLTVVFFKIDNDLMMADSVMSRCSSRIVNWRHGEHAFEVTKRDLIAFPRLFDSQNYYWPTSSRFLANPIDNKVYSSAEEIRAFIELGEDFQFQQAKWREFYKHILIPQSIIKQALKQSFDKENAQDRAQLALVTHAVISRQAKLRAVLFTIPEFREFVQTLSAGDIAAMQEEILDGIDEPKHESLLSEISANMDRYKSLCETEVVSGDTPLHIAIRLGDYRFHETWQSFSQFAEAANDRGEKPLDVAVAKMKRTVPHSYRDARQDPYLIIRSLLEQGVEKTDSYRLLNKPKKEQIKSYSFKTIHINKAAVANSTTKLLKVMRGVSEDHSLSLKMKKEISLVCLKKFIDTQRNNPQYEQILLEMKEALNGYKNPPAPELQFIRQLRSHLWIIRKIRGFLGGTATQVAFNGLINDELNRLHPSCFSCFSFFFSKPNHDLVLYNPESHDLSIRV</sequence>
<evidence type="ECO:0000313" key="1">
    <source>
        <dbReference type="EMBL" id="CEG60320.1"/>
    </source>
</evidence>
<accession>A0A098GEB3</accession>